<reference evidence="6" key="1">
    <citation type="submission" date="2014-11" db="EMBL/GenBank/DDBJ databases">
        <authorList>
            <person name="Otto D Thomas"/>
            <person name="Naeem Raeece"/>
        </authorList>
    </citation>
    <scope>NUCLEOTIDE SEQUENCE</scope>
</reference>
<dbReference type="InterPro" id="IPR012675">
    <property type="entry name" value="Beta-grasp_dom_sf"/>
</dbReference>
<dbReference type="PROSITE" id="PS00197">
    <property type="entry name" value="2FE2S_FER_1"/>
    <property type="match status" value="1"/>
</dbReference>
<feature type="domain" description="2Fe-2S ferredoxin-type" evidence="5">
    <location>
        <begin position="87"/>
        <end position="163"/>
    </location>
</feature>
<evidence type="ECO:0000313" key="6">
    <source>
        <dbReference type="EMBL" id="CEM18480.1"/>
    </source>
</evidence>
<feature type="region of interest" description="Disordered" evidence="3">
    <location>
        <begin position="63"/>
        <end position="83"/>
    </location>
</feature>
<feature type="signal peptide" evidence="4">
    <location>
        <begin position="1"/>
        <end position="22"/>
    </location>
</feature>
<dbReference type="VEuPathDB" id="CryptoDB:Cvel_3756"/>
<evidence type="ECO:0000256" key="3">
    <source>
        <dbReference type="SAM" id="MobiDB-lite"/>
    </source>
</evidence>
<dbReference type="GO" id="GO:0051537">
    <property type="term" value="F:2 iron, 2 sulfur cluster binding"/>
    <property type="evidence" value="ECO:0007669"/>
    <property type="project" value="UniProtKB-KW"/>
</dbReference>
<keyword evidence="2" id="KW-0411">Iron-sulfur</keyword>
<protein>
    <recommendedName>
        <fullName evidence="5">2Fe-2S ferredoxin-type domain-containing protein</fullName>
    </recommendedName>
</protein>
<evidence type="ECO:0000256" key="2">
    <source>
        <dbReference type="ARBA" id="ARBA00023014"/>
    </source>
</evidence>
<keyword evidence="1" id="KW-0001">2Fe-2S</keyword>
<dbReference type="Gene3D" id="3.10.20.30">
    <property type="match status" value="1"/>
</dbReference>
<accession>A0A0G4FUS8</accession>
<keyword evidence="4" id="KW-0732">Signal</keyword>
<dbReference type="InterPro" id="IPR006058">
    <property type="entry name" value="2Fe2S_fd_BS"/>
</dbReference>
<dbReference type="InterPro" id="IPR001041">
    <property type="entry name" value="2Fe-2S_ferredoxin-type"/>
</dbReference>
<dbReference type="Pfam" id="PF00111">
    <property type="entry name" value="Fer2"/>
    <property type="match status" value="1"/>
</dbReference>
<gene>
    <name evidence="6" type="ORF">Cvel_3756</name>
</gene>
<organism evidence="6">
    <name type="scientific">Chromera velia CCMP2878</name>
    <dbReference type="NCBI Taxonomy" id="1169474"/>
    <lineage>
        <taxon>Eukaryota</taxon>
        <taxon>Sar</taxon>
        <taxon>Alveolata</taxon>
        <taxon>Colpodellida</taxon>
        <taxon>Chromeraceae</taxon>
        <taxon>Chromera</taxon>
    </lineage>
</organism>
<evidence type="ECO:0000256" key="4">
    <source>
        <dbReference type="SAM" id="SignalP"/>
    </source>
</evidence>
<feature type="chain" id="PRO_5005189777" description="2Fe-2S ferredoxin-type domain-containing protein" evidence="4">
    <location>
        <begin position="23"/>
        <end position="237"/>
    </location>
</feature>
<sequence length="237" mass="25969">MLRLSMTWIALFGALAFCGTDAFKLQTLGRPSLLRVARRSAASSGRSKIGMIFDLMGKNKDKETDMQSEDITDQRRASPFAGGSNRNAVQVVFSGGFNTTFEARPGQPLSEVAFAADVYIPYKCRKGECGTCQVMHEGKWIKTCQTKVPSLRPGEAFEIYVRPAGKASAKGSKKPSAFFSPASFMEGVVNNGLGVVGFVSQGLQADGEFDERMEMEKEIEKRLAERKAAKLKEKDRS</sequence>
<evidence type="ECO:0000256" key="1">
    <source>
        <dbReference type="ARBA" id="ARBA00022714"/>
    </source>
</evidence>
<keyword evidence="1" id="KW-0408">Iron</keyword>
<dbReference type="AlphaFoldDB" id="A0A0G4FUS8"/>
<keyword evidence="1" id="KW-0479">Metal-binding</keyword>
<dbReference type="InterPro" id="IPR036010">
    <property type="entry name" value="2Fe-2S_ferredoxin-like_sf"/>
</dbReference>
<proteinExistence type="predicted"/>
<dbReference type="SUPFAM" id="SSF54292">
    <property type="entry name" value="2Fe-2S ferredoxin-like"/>
    <property type="match status" value="1"/>
</dbReference>
<dbReference type="PROSITE" id="PS51085">
    <property type="entry name" value="2FE2S_FER_2"/>
    <property type="match status" value="1"/>
</dbReference>
<dbReference type="CDD" id="cd00207">
    <property type="entry name" value="fer2"/>
    <property type="match status" value="1"/>
</dbReference>
<name>A0A0G4FUS8_9ALVE</name>
<dbReference type="EMBL" id="CDMZ01000639">
    <property type="protein sequence ID" value="CEM18480.1"/>
    <property type="molecule type" value="Genomic_DNA"/>
</dbReference>
<evidence type="ECO:0000259" key="5">
    <source>
        <dbReference type="PROSITE" id="PS51085"/>
    </source>
</evidence>